<protein>
    <submittedName>
        <fullName evidence="1">Uncharacterized protein</fullName>
    </submittedName>
</protein>
<dbReference type="EMBL" id="BK014662">
    <property type="protein sequence ID" value="DAD66797.1"/>
    <property type="molecule type" value="Genomic_DNA"/>
</dbReference>
<organism evidence="1">
    <name type="scientific">Myoviridae sp. ctPuP5</name>
    <dbReference type="NCBI Taxonomy" id="2823543"/>
    <lineage>
        <taxon>Viruses</taxon>
        <taxon>Duplodnaviria</taxon>
        <taxon>Heunggongvirae</taxon>
        <taxon>Uroviricota</taxon>
        <taxon>Caudoviricetes</taxon>
    </lineage>
</organism>
<evidence type="ECO:0000313" key="1">
    <source>
        <dbReference type="EMBL" id="DAD66797.1"/>
    </source>
</evidence>
<name>A0A8S5LA62_9CAUD</name>
<accession>A0A8S5LA62</accession>
<proteinExistence type="predicted"/>
<sequence length="172" mass="19828">MSNIIPINRNNKFFSKEDFDFELELGMEYLQEDVNQTIILYEVDLEATNMNAIYKEANRNNIRFKTPKELTVIYEIEAPRTKSYENKTSGGIYSINGNLKVGVFQKTLNDQNCEIKRGDYIGIPIDSDRMAYFVVTDDGKLNTDNAHTMWGTKPIFRSIEATPVDNNEFNAM</sequence>
<reference evidence="1" key="1">
    <citation type="journal article" date="2021" name="Proc. Natl. Acad. Sci. U.S.A.">
        <title>A Catalog of Tens of Thousands of Viruses from Human Metagenomes Reveals Hidden Associations with Chronic Diseases.</title>
        <authorList>
            <person name="Tisza M.J."/>
            <person name="Buck C.B."/>
        </authorList>
    </citation>
    <scope>NUCLEOTIDE SEQUENCE</scope>
    <source>
        <strain evidence="1">CtPuP5</strain>
    </source>
</reference>